<dbReference type="InterPro" id="IPR016156">
    <property type="entry name" value="FAD/NAD-linked_Rdtase_dimer_sf"/>
</dbReference>
<keyword evidence="6" id="KW-0521">NADP</keyword>
<keyword evidence="7" id="KW-0712">Selenocysteine</keyword>
<keyword evidence="4 11" id="KW-0285">Flavoprotein</keyword>
<dbReference type="InterPro" id="IPR046952">
    <property type="entry name" value="GSHR/TRXR-like"/>
</dbReference>
<evidence type="ECO:0000256" key="5">
    <source>
        <dbReference type="ARBA" id="ARBA00022827"/>
    </source>
</evidence>
<keyword evidence="9" id="KW-1015">Disulfide bond</keyword>
<dbReference type="Gene3D" id="3.30.390.30">
    <property type="match status" value="1"/>
</dbReference>
<dbReference type="GO" id="GO:0005829">
    <property type="term" value="C:cytosol"/>
    <property type="evidence" value="ECO:0007669"/>
    <property type="project" value="TreeGrafter"/>
</dbReference>
<dbReference type="HOGENOM" id="CLU_016755_2_4_1"/>
<dbReference type="Pfam" id="PF07992">
    <property type="entry name" value="Pyr_redox_2"/>
    <property type="match status" value="1"/>
</dbReference>
<evidence type="ECO:0000256" key="10">
    <source>
        <dbReference type="ARBA" id="ARBA00023284"/>
    </source>
</evidence>
<evidence type="ECO:0000259" key="13">
    <source>
        <dbReference type="Pfam" id="PF07992"/>
    </source>
</evidence>
<keyword evidence="15" id="KW-1185">Reference proteome</keyword>
<evidence type="ECO:0000256" key="7">
    <source>
        <dbReference type="ARBA" id="ARBA00022933"/>
    </source>
</evidence>
<dbReference type="GO" id="GO:0034599">
    <property type="term" value="P:cellular response to oxidative stress"/>
    <property type="evidence" value="ECO:0007669"/>
    <property type="project" value="TreeGrafter"/>
</dbReference>
<evidence type="ECO:0000313" key="15">
    <source>
        <dbReference type="Proteomes" id="UP000000759"/>
    </source>
</evidence>
<dbReference type="FunFam" id="3.30.390.30:FF:000004">
    <property type="entry name" value="Thioredoxin reductase 1, cytoplasmic"/>
    <property type="match status" value="1"/>
</dbReference>
<evidence type="ECO:0000256" key="4">
    <source>
        <dbReference type="ARBA" id="ARBA00022630"/>
    </source>
</evidence>
<dbReference type="EC" id="1.8.1.9" evidence="3"/>
<dbReference type="InParanoid" id="B7G326"/>
<feature type="domain" description="FAD/NAD(P)-binding" evidence="13">
    <location>
        <begin position="137"/>
        <end position="482"/>
    </location>
</feature>
<dbReference type="OMA" id="HPTCGEI"/>
<evidence type="ECO:0000256" key="2">
    <source>
        <dbReference type="ARBA" id="ARBA00007532"/>
    </source>
</evidence>
<dbReference type="InterPro" id="IPR006338">
    <property type="entry name" value="Thioredoxin/glutathione_Rdtase"/>
</dbReference>
<dbReference type="SUPFAM" id="SSF55424">
    <property type="entry name" value="FAD/NAD-linked reductases, dimerisation (C-terminal) domain"/>
    <property type="match status" value="1"/>
</dbReference>
<dbReference type="GO" id="GO:0006749">
    <property type="term" value="P:glutathione metabolic process"/>
    <property type="evidence" value="ECO:0007669"/>
    <property type="project" value="TreeGrafter"/>
</dbReference>
<keyword evidence="10 11" id="KW-0676">Redox-active center</keyword>
<dbReference type="PANTHER" id="PTHR42737:SF8">
    <property type="entry name" value="THIOREDOXIN-DISULFIDE REDUCTASE"/>
    <property type="match status" value="1"/>
</dbReference>
<reference evidence="14 15" key="1">
    <citation type="journal article" date="2008" name="Nature">
        <title>The Phaeodactylum genome reveals the evolutionary history of diatom genomes.</title>
        <authorList>
            <person name="Bowler C."/>
            <person name="Allen A.E."/>
            <person name="Badger J.H."/>
            <person name="Grimwood J."/>
            <person name="Jabbari K."/>
            <person name="Kuo A."/>
            <person name="Maheswari U."/>
            <person name="Martens C."/>
            <person name="Maumus F."/>
            <person name="Otillar R.P."/>
            <person name="Rayko E."/>
            <person name="Salamov A."/>
            <person name="Vandepoele K."/>
            <person name="Beszteri B."/>
            <person name="Gruber A."/>
            <person name="Heijde M."/>
            <person name="Katinka M."/>
            <person name="Mock T."/>
            <person name="Valentin K."/>
            <person name="Verret F."/>
            <person name="Berges J.A."/>
            <person name="Brownlee C."/>
            <person name="Cadoret J.P."/>
            <person name="Chiovitti A."/>
            <person name="Choi C.J."/>
            <person name="Coesel S."/>
            <person name="De Martino A."/>
            <person name="Detter J.C."/>
            <person name="Durkin C."/>
            <person name="Falciatore A."/>
            <person name="Fournet J."/>
            <person name="Haruta M."/>
            <person name="Huysman M.J."/>
            <person name="Jenkins B.D."/>
            <person name="Jiroutova K."/>
            <person name="Jorgensen R.E."/>
            <person name="Joubert Y."/>
            <person name="Kaplan A."/>
            <person name="Kroger N."/>
            <person name="Kroth P.G."/>
            <person name="La Roche J."/>
            <person name="Lindquist E."/>
            <person name="Lommer M."/>
            <person name="Martin-Jezequel V."/>
            <person name="Lopez P.J."/>
            <person name="Lucas S."/>
            <person name="Mangogna M."/>
            <person name="McGinnis K."/>
            <person name="Medlin L.K."/>
            <person name="Montsant A."/>
            <person name="Oudot-Le Secq M.P."/>
            <person name="Napoli C."/>
            <person name="Obornik M."/>
            <person name="Parker M.S."/>
            <person name="Petit J.L."/>
            <person name="Porcel B.M."/>
            <person name="Poulsen N."/>
            <person name="Robison M."/>
            <person name="Rychlewski L."/>
            <person name="Rynearson T.A."/>
            <person name="Schmutz J."/>
            <person name="Shapiro H."/>
            <person name="Siaut M."/>
            <person name="Stanley M."/>
            <person name="Sussman M.R."/>
            <person name="Taylor A.R."/>
            <person name="Vardi A."/>
            <person name="von Dassow P."/>
            <person name="Vyverman W."/>
            <person name="Willis A."/>
            <person name="Wyrwicz L.S."/>
            <person name="Rokhsar D.S."/>
            <person name="Weissenbach J."/>
            <person name="Armbrust E.V."/>
            <person name="Green B.R."/>
            <person name="Van de Peer Y."/>
            <person name="Grigoriev I.V."/>
        </authorList>
    </citation>
    <scope>NUCLEOTIDE SEQUENCE [LARGE SCALE GENOMIC DNA]</scope>
    <source>
        <strain evidence="14 15">CCAP 1055/1</strain>
    </source>
</reference>
<dbReference type="FunFam" id="3.50.50.60:FF:000012">
    <property type="entry name" value="Thioredoxin reductase 1, cytoplasmic"/>
    <property type="match status" value="1"/>
</dbReference>
<evidence type="ECO:0000256" key="3">
    <source>
        <dbReference type="ARBA" id="ARBA00012610"/>
    </source>
</evidence>
<dbReference type="GO" id="GO:0004362">
    <property type="term" value="F:glutathione-disulfide reductase (NADPH) activity"/>
    <property type="evidence" value="ECO:0007669"/>
    <property type="project" value="TreeGrafter"/>
</dbReference>
<dbReference type="GO" id="GO:0045454">
    <property type="term" value="P:cell redox homeostasis"/>
    <property type="evidence" value="ECO:0007669"/>
    <property type="project" value="InterPro"/>
</dbReference>
<evidence type="ECO:0000313" key="14">
    <source>
        <dbReference type="EMBL" id="EEC46757.1"/>
    </source>
</evidence>
<keyword evidence="8 11" id="KW-0560">Oxidoreductase</keyword>
<proteinExistence type="inferred from homology"/>
<dbReference type="EMBL" id="CM000615">
    <property type="protein sequence ID" value="EEC46757.1"/>
    <property type="molecule type" value="Genomic_DNA"/>
</dbReference>
<evidence type="ECO:0000256" key="8">
    <source>
        <dbReference type="ARBA" id="ARBA00023002"/>
    </source>
</evidence>
<dbReference type="PANTHER" id="PTHR42737">
    <property type="entry name" value="GLUTATHIONE REDUCTASE"/>
    <property type="match status" value="1"/>
</dbReference>
<dbReference type="Proteomes" id="UP000000759">
    <property type="component" value="Chromosome 13"/>
</dbReference>
<dbReference type="Gene3D" id="3.50.50.60">
    <property type="entry name" value="FAD/NAD(P)-binding domain"/>
    <property type="match status" value="2"/>
</dbReference>
<comment type="similarity">
    <text evidence="2 11">Belongs to the class-I pyridine nucleotide-disulfide oxidoreductase family.</text>
</comment>
<evidence type="ECO:0000259" key="12">
    <source>
        <dbReference type="Pfam" id="PF02852"/>
    </source>
</evidence>
<dbReference type="RefSeq" id="XP_002181543.1">
    <property type="nucleotide sequence ID" value="XM_002181507.1"/>
</dbReference>
<dbReference type="PRINTS" id="PR00368">
    <property type="entry name" value="FADPNR"/>
</dbReference>
<comment type="cofactor">
    <cofactor evidence="1">
        <name>FAD</name>
        <dbReference type="ChEBI" id="CHEBI:57692"/>
    </cofactor>
</comment>
<dbReference type="GO" id="GO:0005739">
    <property type="term" value="C:mitochondrion"/>
    <property type="evidence" value="ECO:0007669"/>
    <property type="project" value="TreeGrafter"/>
</dbReference>
<dbReference type="STRING" id="556484.B7G326"/>
<protein>
    <recommendedName>
        <fullName evidence="3">thioredoxin-disulfide reductase (NADPH)</fullName>
        <ecNumber evidence="3">1.8.1.9</ecNumber>
    </recommendedName>
</protein>
<dbReference type="PROSITE" id="PS00076">
    <property type="entry name" value="PYRIDINE_REDOX_1"/>
    <property type="match status" value="1"/>
</dbReference>
<evidence type="ECO:0000256" key="1">
    <source>
        <dbReference type="ARBA" id="ARBA00001974"/>
    </source>
</evidence>
<evidence type="ECO:0000256" key="11">
    <source>
        <dbReference type="RuleBase" id="RU003691"/>
    </source>
</evidence>
<gene>
    <name evidence="14" type="ORF">PHATRDRAFT_51055</name>
</gene>
<dbReference type="Pfam" id="PF02852">
    <property type="entry name" value="Pyr_redox_dim"/>
    <property type="match status" value="1"/>
</dbReference>
<evidence type="ECO:0000256" key="9">
    <source>
        <dbReference type="ARBA" id="ARBA00023157"/>
    </source>
</evidence>
<dbReference type="SUPFAM" id="SSF51905">
    <property type="entry name" value="FAD/NAD(P)-binding domain"/>
    <property type="match status" value="1"/>
</dbReference>
<evidence type="ECO:0000256" key="6">
    <source>
        <dbReference type="ARBA" id="ARBA00022857"/>
    </source>
</evidence>
<reference evidence="15" key="2">
    <citation type="submission" date="2008-08" db="EMBL/GenBank/DDBJ databases">
        <authorList>
            <consortium name="Diatom Consortium"/>
            <person name="Grigoriev I."/>
            <person name="Grimwood J."/>
            <person name="Kuo A."/>
            <person name="Otillar R.P."/>
            <person name="Salamov A."/>
            <person name="Detter J.C."/>
            <person name="Lindquist E."/>
            <person name="Shapiro H."/>
            <person name="Lucas S."/>
            <person name="Glavina del Rio T."/>
            <person name="Pitluck S."/>
            <person name="Rokhsar D."/>
            <person name="Bowler C."/>
        </authorList>
    </citation>
    <scope>GENOME REANNOTATION</scope>
    <source>
        <strain evidence="15">CCAP 1055/1</strain>
    </source>
</reference>
<dbReference type="NCBIfam" id="TIGR01438">
    <property type="entry name" value="TGR"/>
    <property type="match status" value="1"/>
</dbReference>
<dbReference type="KEGG" id="pti:PHATRDRAFT_51055"/>
<dbReference type="AlphaFoldDB" id="B7G326"/>
<dbReference type="GeneID" id="7202510"/>
<dbReference type="GO" id="GO:0050660">
    <property type="term" value="F:flavin adenine dinucleotide binding"/>
    <property type="evidence" value="ECO:0007669"/>
    <property type="project" value="InterPro"/>
</dbReference>
<accession>B7G326</accession>
<dbReference type="InterPro" id="IPR004099">
    <property type="entry name" value="Pyr_nucl-diS_OxRdtase_dimer"/>
</dbReference>
<dbReference type="FunCoup" id="B7G326">
    <property type="interactions" value="179"/>
</dbReference>
<dbReference type="PaxDb" id="2850-Phatr42129"/>
<dbReference type="eggNOG" id="KOG4716">
    <property type="taxonomic scope" value="Eukaryota"/>
</dbReference>
<dbReference type="InterPro" id="IPR023753">
    <property type="entry name" value="FAD/NAD-binding_dom"/>
</dbReference>
<name>B7G326_PHATC</name>
<dbReference type="OrthoDB" id="5956163at2759"/>
<dbReference type="PRINTS" id="PR00411">
    <property type="entry name" value="PNDRDTASEI"/>
</dbReference>
<dbReference type="InterPro" id="IPR012999">
    <property type="entry name" value="Pyr_OxRdtase_I_AS"/>
</dbReference>
<keyword evidence="5 11" id="KW-0274">FAD</keyword>
<dbReference type="GO" id="GO:0004791">
    <property type="term" value="F:thioredoxin-disulfide reductase (NADPH) activity"/>
    <property type="evidence" value="ECO:0007669"/>
    <property type="project" value="UniProtKB-EC"/>
</dbReference>
<dbReference type="InterPro" id="IPR036188">
    <property type="entry name" value="FAD/NAD-bd_sf"/>
</dbReference>
<sequence>MAGVPKVLHISGYQSCGFYVRALGVLRSLALLFPTRLKVVPHEFSDRASFRSWLLDDDGGFRNTFTRDIRAREQVTAPFVWFAPSDDGHDVEDFLGGHDDTLAWCREFMSPRDEIKPNYPVADMMDDGYTKDHGYDYDLVVIGGGSGGMAAAKEAAVLGAKVACLDFVKPSPAGTTWGLGGTCVNVGCIPKKLFHIGSLLHESVRKDTPSFGIRLGEPNGASATDELSGIVPDPSTQMRWELVRENIQNYIRGLNFKYRVRLREKEVTYFNKLAKFTDKHTIEAVDKKGRSSLITAARFLVAVGGRPSPLSCEGAEHAISSDDVFAMEKCPGKTLCVGASYISLECAGFLAGMGLDVTVAVRSILLRGFDRECADKIGDYMVDHGVRFKRDVIPSKLEKIETGQTKVLFSDGTEEVYDTVLAAVGRMADTDKLGLESVGVETNPKNRRIIGKFEQTHCPNIYAIGDVLDKTPELTPVAIQAGLYLARRLFGGDKEAMDYQNVCTTVFTPIEYACVGLSEEDAVAKYGQNNIEVYHREFVPLEWSLSMSRSHNAAYTKVIVDKSPQENVLGIHYVGPNAGEVMQGYGTSMKQGLTLKTLTDTVGIHPTSSEEIVTLSITKSSGEDAAAGGC</sequence>
<feature type="domain" description="Pyridine nucleotide-disulphide oxidoreductase dimerisation" evidence="12">
    <location>
        <begin position="504"/>
        <end position="614"/>
    </location>
</feature>
<organism evidence="14 15">
    <name type="scientific">Phaeodactylum tricornutum (strain CCAP 1055/1)</name>
    <dbReference type="NCBI Taxonomy" id="556484"/>
    <lineage>
        <taxon>Eukaryota</taxon>
        <taxon>Sar</taxon>
        <taxon>Stramenopiles</taxon>
        <taxon>Ochrophyta</taxon>
        <taxon>Bacillariophyta</taxon>
        <taxon>Bacillariophyceae</taxon>
        <taxon>Bacillariophycidae</taxon>
        <taxon>Naviculales</taxon>
        <taxon>Phaeodactylaceae</taxon>
        <taxon>Phaeodactylum</taxon>
    </lineage>
</organism>